<dbReference type="Gene3D" id="3.40.50.1580">
    <property type="entry name" value="Nucleoside phosphorylase domain"/>
    <property type="match status" value="1"/>
</dbReference>
<dbReference type="AlphaFoldDB" id="A0AA37WD12"/>
<dbReference type="GO" id="GO:0005829">
    <property type="term" value="C:cytosol"/>
    <property type="evidence" value="ECO:0007669"/>
    <property type="project" value="TreeGrafter"/>
</dbReference>
<reference evidence="2" key="2">
    <citation type="submission" date="2023-01" db="EMBL/GenBank/DDBJ databases">
        <title>Draft genome sequence of Portibacter lacus strain NBRC 108769.</title>
        <authorList>
            <person name="Sun Q."/>
            <person name="Mori K."/>
        </authorList>
    </citation>
    <scope>NUCLEOTIDE SEQUENCE</scope>
    <source>
        <strain evidence="2">NBRC 108769</strain>
    </source>
</reference>
<proteinExistence type="predicted"/>
<dbReference type="EMBL" id="BSOH01000005">
    <property type="protein sequence ID" value="GLR16348.1"/>
    <property type="molecule type" value="Genomic_DNA"/>
</dbReference>
<dbReference type="Proteomes" id="UP001156666">
    <property type="component" value="Unassembled WGS sequence"/>
</dbReference>
<dbReference type="PANTHER" id="PTHR43691:SF15">
    <property type="entry name" value="PHOSPHORYLASE, PUTATIVE-RELATED"/>
    <property type="match status" value="1"/>
</dbReference>
<protein>
    <submittedName>
        <fullName evidence="2">Phosphorylase</fullName>
    </submittedName>
</protein>
<dbReference type="InterPro" id="IPR035994">
    <property type="entry name" value="Nucleoside_phosphorylase_sf"/>
</dbReference>
<evidence type="ECO:0000259" key="1">
    <source>
        <dbReference type="Pfam" id="PF01048"/>
    </source>
</evidence>
<organism evidence="2 3">
    <name type="scientific">Portibacter lacus</name>
    <dbReference type="NCBI Taxonomy" id="1099794"/>
    <lineage>
        <taxon>Bacteria</taxon>
        <taxon>Pseudomonadati</taxon>
        <taxon>Bacteroidota</taxon>
        <taxon>Saprospiria</taxon>
        <taxon>Saprospirales</taxon>
        <taxon>Haliscomenobacteraceae</taxon>
        <taxon>Portibacter</taxon>
    </lineage>
</organism>
<reference evidence="2" key="1">
    <citation type="journal article" date="2014" name="Int. J. Syst. Evol. Microbiol.">
        <title>Complete genome sequence of Corynebacterium casei LMG S-19264T (=DSM 44701T), isolated from a smear-ripened cheese.</title>
        <authorList>
            <consortium name="US DOE Joint Genome Institute (JGI-PGF)"/>
            <person name="Walter F."/>
            <person name="Albersmeier A."/>
            <person name="Kalinowski J."/>
            <person name="Ruckert C."/>
        </authorList>
    </citation>
    <scope>NUCLEOTIDE SEQUENCE</scope>
    <source>
        <strain evidence="2">NBRC 108769</strain>
    </source>
</reference>
<comment type="caution">
    <text evidence="2">The sequence shown here is derived from an EMBL/GenBank/DDBJ whole genome shotgun (WGS) entry which is preliminary data.</text>
</comment>
<dbReference type="SUPFAM" id="SSF53167">
    <property type="entry name" value="Purine and uridine phosphorylases"/>
    <property type="match status" value="1"/>
</dbReference>
<evidence type="ECO:0000313" key="2">
    <source>
        <dbReference type="EMBL" id="GLR16348.1"/>
    </source>
</evidence>
<feature type="domain" description="Nucleoside phosphorylase" evidence="1">
    <location>
        <begin position="29"/>
        <end position="282"/>
    </location>
</feature>
<dbReference type="RefSeq" id="WP_235293154.1">
    <property type="nucleotide sequence ID" value="NZ_BSOH01000005.1"/>
</dbReference>
<dbReference type="CDD" id="cd00436">
    <property type="entry name" value="UP_TbUP-like"/>
    <property type="match status" value="1"/>
</dbReference>
<dbReference type="GO" id="GO:0004850">
    <property type="term" value="F:uridine phosphorylase activity"/>
    <property type="evidence" value="ECO:0007669"/>
    <property type="project" value="TreeGrafter"/>
</dbReference>
<sequence length="284" mass="31502">MPIASSELILNDDGSIYHLNLLPGDLATTIITVGDQERVFEISKYFDEIEIKKHKREFTCHTGYIGAKRISVISTGIGTDNIDIVFNEIDALFNVDFETREIKEEITVLNFIRLGTSGSLQEDIPLGQFLISEIAVGIDNMNAFYEVPPAFQDLYTDTKVTRFFTKNLNAYSVKADKSLVNTFASHPEFIKGKTLTSIGFYAPQGRAIRYNIKANSRINQVVSAGITNLEMETSGIYLLASVLGHRAVSINAILANRQLGTFAENPGKVVDNMIKKALNIIVEL</sequence>
<dbReference type="GO" id="GO:0006218">
    <property type="term" value="P:uridine catabolic process"/>
    <property type="evidence" value="ECO:0007669"/>
    <property type="project" value="TreeGrafter"/>
</dbReference>
<name>A0AA37WD12_9BACT</name>
<evidence type="ECO:0000313" key="3">
    <source>
        <dbReference type="Proteomes" id="UP001156666"/>
    </source>
</evidence>
<dbReference type="PANTHER" id="PTHR43691">
    <property type="entry name" value="URIDINE PHOSPHORYLASE"/>
    <property type="match status" value="1"/>
</dbReference>
<dbReference type="InterPro" id="IPR000845">
    <property type="entry name" value="Nucleoside_phosphorylase_d"/>
</dbReference>
<dbReference type="Pfam" id="PF01048">
    <property type="entry name" value="PNP_UDP_1"/>
    <property type="match status" value="1"/>
</dbReference>
<gene>
    <name evidence="2" type="primary">udp</name>
    <name evidence="2" type="ORF">GCM10007940_09630</name>
</gene>
<keyword evidence="3" id="KW-1185">Reference proteome</keyword>
<accession>A0AA37WD12</accession>